<dbReference type="SUPFAM" id="SSF159245">
    <property type="entry name" value="AttH-like"/>
    <property type="match status" value="1"/>
</dbReference>
<sequence>MQKSKDPIFFSTGGLDNFISPKMRPLNSTAGEQWEFDGVSDDAKMAFVFGFYRDPNYAILGSGNLRVSVEMAWPNGSRFAQVDYPTDNIIEECDWGTRGVWRSDDFNYTFEITKDMQRARVGMHTPQVTGIVSMTSTSQPRYPDGRTFPSENSTSEALPYFHFVEPIPVAIAHVDMTILGEKFAWNGLGGMERLWGAFSWFTCLQGMNVIRILAGPYSLSMLSFTSNIKKGQEYPSVALFDNGEPLFSSQNTKESDVDDYFSFTKTYDGKVTGTLRDKVTGYELELVSPGRQLHWTFLVDHANLAFEYILGGGTGGSGFSAYVNGGRIGREQFKGIALTEALTFPKKSPLFRPQYSED</sequence>
<dbReference type="OrthoDB" id="5344254at2759"/>
<keyword evidence="6" id="KW-1185">Reference proteome</keyword>
<dbReference type="Pfam" id="PF24137">
    <property type="entry name" value="DA_N"/>
    <property type="match status" value="1"/>
</dbReference>
<protein>
    <submittedName>
        <fullName evidence="5">Uncharacterized protein</fullName>
    </submittedName>
</protein>
<dbReference type="Proteomes" id="UP000800038">
    <property type="component" value="Unassembled WGS sequence"/>
</dbReference>
<name>A0A6A5SHK9_9PLEO</name>
<evidence type="ECO:0000259" key="3">
    <source>
        <dbReference type="Pfam" id="PF22903"/>
    </source>
</evidence>
<evidence type="ECO:0000259" key="4">
    <source>
        <dbReference type="Pfam" id="PF24137"/>
    </source>
</evidence>
<dbReference type="InterPro" id="IPR056402">
    <property type="entry name" value="DA_N"/>
</dbReference>
<feature type="domain" description="Diels-Alderase N-terminal" evidence="4">
    <location>
        <begin position="20"/>
        <end position="195"/>
    </location>
</feature>
<evidence type="ECO:0000256" key="2">
    <source>
        <dbReference type="ARBA" id="ARBA00046325"/>
    </source>
</evidence>
<dbReference type="AlphaFoldDB" id="A0A6A5SHK9"/>
<feature type="domain" description="Diels-Alderase C-terminal" evidence="3">
    <location>
        <begin position="198"/>
        <end position="342"/>
    </location>
</feature>
<evidence type="ECO:0000256" key="1">
    <source>
        <dbReference type="ARBA" id="ARBA00023235"/>
    </source>
</evidence>
<gene>
    <name evidence="5" type="ORF">EJ02DRAFT_446247</name>
</gene>
<keyword evidence="1" id="KW-0413">Isomerase</keyword>
<evidence type="ECO:0000313" key="6">
    <source>
        <dbReference type="Proteomes" id="UP000800038"/>
    </source>
</evidence>
<evidence type="ECO:0000313" key="5">
    <source>
        <dbReference type="EMBL" id="KAF1939342.1"/>
    </source>
</evidence>
<dbReference type="EMBL" id="ML976083">
    <property type="protein sequence ID" value="KAF1939342.1"/>
    <property type="molecule type" value="Genomic_DNA"/>
</dbReference>
<dbReference type="Pfam" id="PF22903">
    <property type="entry name" value="DA_C"/>
    <property type="match status" value="1"/>
</dbReference>
<dbReference type="GO" id="GO:0016853">
    <property type="term" value="F:isomerase activity"/>
    <property type="evidence" value="ECO:0007669"/>
    <property type="project" value="UniProtKB-KW"/>
</dbReference>
<accession>A0A6A5SHK9</accession>
<reference evidence="5" key="1">
    <citation type="journal article" date="2020" name="Stud. Mycol.">
        <title>101 Dothideomycetes genomes: a test case for predicting lifestyles and emergence of pathogens.</title>
        <authorList>
            <person name="Haridas S."/>
            <person name="Albert R."/>
            <person name="Binder M."/>
            <person name="Bloem J."/>
            <person name="Labutti K."/>
            <person name="Salamov A."/>
            <person name="Andreopoulos B."/>
            <person name="Baker S."/>
            <person name="Barry K."/>
            <person name="Bills G."/>
            <person name="Bluhm B."/>
            <person name="Cannon C."/>
            <person name="Castanera R."/>
            <person name="Culley D."/>
            <person name="Daum C."/>
            <person name="Ezra D."/>
            <person name="Gonzalez J."/>
            <person name="Henrissat B."/>
            <person name="Kuo A."/>
            <person name="Liang C."/>
            <person name="Lipzen A."/>
            <person name="Lutzoni F."/>
            <person name="Magnuson J."/>
            <person name="Mondo S."/>
            <person name="Nolan M."/>
            <person name="Ohm R."/>
            <person name="Pangilinan J."/>
            <person name="Park H.-J."/>
            <person name="Ramirez L."/>
            <person name="Alfaro M."/>
            <person name="Sun H."/>
            <person name="Tritt A."/>
            <person name="Yoshinaga Y."/>
            <person name="Zwiers L.-H."/>
            <person name="Turgeon B."/>
            <person name="Goodwin S."/>
            <person name="Spatafora J."/>
            <person name="Crous P."/>
            <person name="Grigoriev I."/>
        </authorList>
    </citation>
    <scope>NUCLEOTIDE SEQUENCE</scope>
    <source>
        <strain evidence="5">CBS 161.51</strain>
    </source>
</reference>
<dbReference type="InterPro" id="IPR054499">
    <property type="entry name" value="DA_C"/>
</dbReference>
<proteinExistence type="inferred from homology"/>
<comment type="similarity">
    <text evidence="2">Belongs to the Diels-Alderase family.</text>
</comment>
<organism evidence="5 6">
    <name type="scientific">Clathrospora elynae</name>
    <dbReference type="NCBI Taxonomy" id="706981"/>
    <lineage>
        <taxon>Eukaryota</taxon>
        <taxon>Fungi</taxon>
        <taxon>Dikarya</taxon>
        <taxon>Ascomycota</taxon>
        <taxon>Pezizomycotina</taxon>
        <taxon>Dothideomycetes</taxon>
        <taxon>Pleosporomycetidae</taxon>
        <taxon>Pleosporales</taxon>
        <taxon>Diademaceae</taxon>
        <taxon>Clathrospora</taxon>
    </lineage>
</organism>